<keyword evidence="3" id="KW-0012">Acyltransferase</keyword>
<dbReference type="eggNOG" id="arCOG01845">
    <property type="taxonomic scope" value="Archaea"/>
</dbReference>
<evidence type="ECO:0000259" key="1">
    <source>
        <dbReference type="Pfam" id="PF01883"/>
    </source>
</evidence>
<accession>F7PP87</accession>
<dbReference type="InterPro" id="IPR052339">
    <property type="entry name" value="Fe-S_Maturation_MIP18"/>
</dbReference>
<dbReference type="InterPro" id="IPR034904">
    <property type="entry name" value="FSCA_dom_sf"/>
</dbReference>
<dbReference type="Gene3D" id="3.30.300.130">
    <property type="entry name" value="Fe-S cluster assembly (FSCA)"/>
    <property type="match status" value="1"/>
</dbReference>
<organism evidence="3 4">
    <name type="scientific">Halorhabdus tiamatea SARL4B</name>
    <dbReference type="NCBI Taxonomy" id="1033806"/>
    <lineage>
        <taxon>Archaea</taxon>
        <taxon>Methanobacteriati</taxon>
        <taxon>Methanobacteriota</taxon>
        <taxon>Stenosarchaea group</taxon>
        <taxon>Halobacteria</taxon>
        <taxon>Halobacteriales</taxon>
        <taxon>Haloarculaceae</taxon>
        <taxon>Halorhabdus</taxon>
    </lineage>
</organism>
<evidence type="ECO:0000313" key="4">
    <source>
        <dbReference type="Proteomes" id="UP000003861"/>
    </source>
</evidence>
<dbReference type="EMBL" id="HF571520">
    <property type="protein sequence ID" value="CCQ32739.1"/>
    <property type="molecule type" value="Genomic_DNA"/>
</dbReference>
<dbReference type="AlphaFoldDB" id="F7PP87"/>
<proteinExistence type="predicted"/>
<dbReference type="InterPro" id="IPR002744">
    <property type="entry name" value="MIP18-like"/>
</dbReference>
<reference evidence="2 5" key="3">
    <citation type="journal article" date="2014" name="Environ. Microbiol.">
        <title>Halorhabdus tiamatea: proteogenomics and glycosidase activity measurements identify the first cultivated euryarchaeon from a deep-sea anoxic brine lake as potential polysaccharide degrader.</title>
        <authorList>
            <person name="Werner J."/>
            <person name="Ferrer M."/>
            <person name="Michel G."/>
            <person name="Mann A.J."/>
            <person name="Huang S."/>
            <person name="Juarez S."/>
            <person name="Ciordia S."/>
            <person name="Albar J.P."/>
            <person name="Alcaide M."/>
            <person name="La Cono V."/>
            <person name="Yakimov M.M."/>
            <person name="Antunes A."/>
            <person name="Taborda M."/>
            <person name="Da Costa M.S."/>
            <person name="Amann R.I."/>
            <person name="Gloeckner F.O."/>
            <person name="Golyshina O.V."/>
            <person name="Golyshin P.N."/>
            <person name="Teeling H."/>
        </authorList>
    </citation>
    <scope>NUCLEOTIDE SEQUENCE [LARGE SCALE GENOMIC DNA]</scope>
    <source>
        <strain evidence="5">SARL4B</strain>
        <strain evidence="2">Type strain: SARL4B</strain>
    </source>
</reference>
<gene>
    <name evidence="3" type="ORF">HLRTI_000712</name>
    <name evidence="2" type="ORF">HTIA_0595</name>
</gene>
<name>F7PP87_9EURY</name>
<dbReference type="KEGG" id="hti:HTIA_0595"/>
<evidence type="ECO:0000313" key="5">
    <source>
        <dbReference type="Proteomes" id="UP000015381"/>
    </source>
</evidence>
<reference evidence="3 4" key="2">
    <citation type="journal article" date="2013" name="PLoS ONE">
        <title>INDIGO - INtegrated Data Warehouse of MIcrobial GenOmes with Examples from the Red Sea Extremophiles.</title>
        <authorList>
            <person name="Alam I."/>
            <person name="Antunes A."/>
            <person name="Kamau A.A."/>
            <person name="Ba Alawi W."/>
            <person name="Kalkatawi M."/>
            <person name="Stingl U."/>
            <person name="Bajic V.B."/>
        </authorList>
    </citation>
    <scope>NUCLEOTIDE SEQUENCE [LARGE SCALE GENOMIC DNA]</scope>
    <source>
        <strain evidence="3 4">SARL4B</strain>
    </source>
</reference>
<keyword evidence="3" id="KW-0808">Transferase</keyword>
<dbReference type="EC" id="2.3.1.30" evidence="3"/>
<dbReference type="PATRIC" id="fig|1033806.12.peg.590"/>
<dbReference type="HOGENOM" id="CLU_091588_2_2_2"/>
<dbReference type="PANTHER" id="PTHR42831">
    <property type="entry name" value="FE-S PROTEIN MATURATION AUXILIARY FACTOR YITW"/>
    <property type="match status" value="1"/>
</dbReference>
<dbReference type="Proteomes" id="UP000003861">
    <property type="component" value="Unassembled WGS sequence"/>
</dbReference>
<dbReference type="Pfam" id="PF01883">
    <property type="entry name" value="FeS_assembly_P"/>
    <property type="match status" value="1"/>
</dbReference>
<dbReference type="EMBL" id="AFNT02000006">
    <property type="protein sequence ID" value="ERJ07118.1"/>
    <property type="molecule type" value="Genomic_DNA"/>
</dbReference>
<keyword evidence="5" id="KW-1185">Reference proteome</keyword>
<dbReference type="SUPFAM" id="SSF117916">
    <property type="entry name" value="Fe-S cluster assembly (FSCA) domain-like"/>
    <property type="match status" value="1"/>
</dbReference>
<sequence>MVTEADVRDALRDVYDPEIPVNVVDLGLVYDVSIDDGHVEVEMTLTSMGCPIADQIFEKVTDTIAGVDGVEKVQVNPTWDPPWSPEEATDAGQQKLRAMGISF</sequence>
<feature type="domain" description="MIP18 family-like" evidence="1">
    <location>
        <begin position="4"/>
        <end position="75"/>
    </location>
</feature>
<dbReference type="STRING" id="1033806.HTIA_0595"/>
<dbReference type="GO" id="GO:0009001">
    <property type="term" value="F:serine O-acetyltransferase activity"/>
    <property type="evidence" value="ECO:0007669"/>
    <property type="project" value="UniProtKB-EC"/>
</dbReference>
<dbReference type="GeneID" id="23798073"/>
<protein>
    <submittedName>
        <fullName evidence="2">PaaD-like protein involved in Fe-S cluster assembly (DUF59)</fullName>
    </submittedName>
    <submittedName>
        <fullName evidence="3">Serine O-acetyltransferase protein</fullName>
        <ecNumber evidence="3">2.3.1.30</ecNumber>
    </submittedName>
</protein>
<reference evidence="3 4" key="1">
    <citation type="journal article" date="2011" name="J. Bacteriol.">
        <title>Genome sequence of Halorhabdus tiamatea, the first archaeon isolated from a deep-sea anoxic brine lake.</title>
        <authorList>
            <person name="Antunes A."/>
            <person name="Alam I."/>
            <person name="Bajic V.B."/>
            <person name="Stingl U."/>
        </authorList>
    </citation>
    <scope>NUCLEOTIDE SEQUENCE [LARGE SCALE GENOMIC DNA]</scope>
    <source>
        <strain evidence="3 4">SARL4B</strain>
    </source>
</reference>
<dbReference type="OrthoDB" id="371709at2157"/>
<dbReference type="PANTHER" id="PTHR42831:SF1">
    <property type="entry name" value="FE-S PROTEIN MATURATION AUXILIARY FACTOR YITW"/>
    <property type="match status" value="1"/>
</dbReference>
<dbReference type="Proteomes" id="UP000015381">
    <property type="component" value="Chromosome I"/>
</dbReference>
<dbReference type="RefSeq" id="WP_008527958.1">
    <property type="nucleotide sequence ID" value="NC_021921.1"/>
</dbReference>
<evidence type="ECO:0000313" key="3">
    <source>
        <dbReference type="EMBL" id="ERJ07118.1"/>
    </source>
</evidence>
<evidence type="ECO:0000313" key="2">
    <source>
        <dbReference type="EMBL" id="CCQ32739.1"/>
    </source>
</evidence>